<evidence type="ECO:0000313" key="2">
    <source>
        <dbReference type="Proteomes" id="UP001327560"/>
    </source>
</evidence>
<dbReference type="EMBL" id="CP136895">
    <property type="protein sequence ID" value="WOL11183.1"/>
    <property type="molecule type" value="Genomic_DNA"/>
</dbReference>
<evidence type="ECO:0000313" key="1">
    <source>
        <dbReference type="EMBL" id="WOL11183.1"/>
    </source>
</evidence>
<name>A0AAQ3KQG4_9LILI</name>
<keyword evidence="2" id="KW-1185">Reference proteome</keyword>
<dbReference type="PANTHER" id="PTHR47780:SF1">
    <property type="entry name" value="PROTEIN SET DOMAIN GROUP 41"/>
    <property type="match status" value="1"/>
</dbReference>
<accession>A0AAQ3KQG4</accession>
<dbReference type="Proteomes" id="UP001327560">
    <property type="component" value="Chromosome 6"/>
</dbReference>
<gene>
    <name evidence="1" type="ORF">Cni_G19945</name>
</gene>
<proteinExistence type="predicted"/>
<dbReference type="PANTHER" id="PTHR47780">
    <property type="entry name" value="PROTEIN SET DOMAIN GROUP 41"/>
    <property type="match status" value="1"/>
</dbReference>
<reference evidence="1 2" key="1">
    <citation type="submission" date="2023-10" db="EMBL/GenBank/DDBJ databases">
        <title>Chromosome-scale genome assembly provides insights into flower coloration mechanisms of Canna indica.</title>
        <authorList>
            <person name="Li C."/>
        </authorList>
    </citation>
    <scope>NUCLEOTIDE SEQUENCE [LARGE SCALE GENOMIC DNA]</scope>
    <source>
        <tissue evidence="1">Flower</tissue>
    </source>
</reference>
<sequence>MIENTEAMEMRAREDVGLAQDLIPPVSPLAAALHGRFLAFHCTACFRPLESPLLCAACRGATRYCSAACFTADSSAHSASGECRLLFLRHNRDDGDTDLRVALRFLHLFESTGPVHLASLPERPRRVAGLLASDLEKVIEEEGEMAERIAEGAALMSLARDRDRSRVGGGEAVTPEEVLWAVLTNAVEVQVSEVGPLGVAVYGPGFSWFNHSCLPNACYRFELAQSSSEQGCAKPKSLLASPAAVGVAADTLKAWICAGSGLAHGFSKFGPRVIVRSIKPIKKDEKICITYIDLLQPKIKRQSDLWEKYRFVCRCWRCSLSSQIYMDLVLNGIELWQLR</sequence>
<dbReference type="CDD" id="cd20071">
    <property type="entry name" value="SET_SMYD"/>
    <property type="match status" value="1"/>
</dbReference>
<dbReference type="InterPro" id="IPR046341">
    <property type="entry name" value="SET_dom_sf"/>
</dbReference>
<dbReference type="Gene3D" id="2.170.270.10">
    <property type="entry name" value="SET domain"/>
    <property type="match status" value="1"/>
</dbReference>
<dbReference type="AlphaFoldDB" id="A0AAQ3KQG4"/>
<organism evidence="1 2">
    <name type="scientific">Canna indica</name>
    <name type="common">Indian-shot</name>
    <dbReference type="NCBI Taxonomy" id="4628"/>
    <lineage>
        <taxon>Eukaryota</taxon>
        <taxon>Viridiplantae</taxon>
        <taxon>Streptophyta</taxon>
        <taxon>Embryophyta</taxon>
        <taxon>Tracheophyta</taxon>
        <taxon>Spermatophyta</taxon>
        <taxon>Magnoliopsida</taxon>
        <taxon>Liliopsida</taxon>
        <taxon>Zingiberales</taxon>
        <taxon>Cannaceae</taxon>
        <taxon>Canna</taxon>
    </lineage>
</organism>
<protein>
    <submittedName>
        <fullName evidence="1">Protein SET DOMAIN GROUP 41 isoform X2</fullName>
    </submittedName>
</protein>
<dbReference type="SUPFAM" id="SSF82199">
    <property type="entry name" value="SET domain"/>
    <property type="match status" value="2"/>
</dbReference>